<organism evidence="1 2">
    <name type="scientific">Bacillus wiedmannii</name>
    <dbReference type="NCBI Taxonomy" id="1890302"/>
    <lineage>
        <taxon>Bacteria</taxon>
        <taxon>Bacillati</taxon>
        <taxon>Bacillota</taxon>
        <taxon>Bacilli</taxon>
        <taxon>Bacillales</taxon>
        <taxon>Bacillaceae</taxon>
        <taxon>Bacillus</taxon>
        <taxon>Bacillus cereus group</taxon>
    </lineage>
</organism>
<evidence type="ECO:0000313" key="1">
    <source>
        <dbReference type="EMBL" id="PDY36666.1"/>
    </source>
</evidence>
<accession>A0A2A7BLJ1</accession>
<gene>
    <name evidence="1" type="ORF">COO17_24740</name>
</gene>
<dbReference type="EMBL" id="NVPQ01000102">
    <property type="protein sequence ID" value="PDY36666.1"/>
    <property type="molecule type" value="Genomic_DNA"/>
</dbReference>
<evidence type="ECO:0000313" key="2">
    <source>
        <dbReference type="Proteomes" id="UP000220111"/>
    </source>
</evidence>
<comment type="caution">
    <text evidence="1">The sequence shown here is derived from an EMBL/GenBank/DDBJ whole genome shotgun (WGS) entry which is preliminary data.</text>
</comment>
<proteinExistence type="predicted"/>
<sequence>MGELGIKAIIRRKRPYYGKKEAYVISDNHLNRD</sequence>
<dbReference type="Proteomes" id="UP000220111">
    <property type="component" value="Unassembled WGS sequence"/>
</dbReference>
<dbReference type="AlphaFoldDB" id="A0A2A7BLJ1"/>
<feature type="non-terminal residue" evidence="1">
    <location>
        <position position="33"/>
    </location>
</feature>
<protein>
    <submittedName>
        <fullName evidence="1">Uncharacterized protein</fullName>
    </submittedName>
</protein>
<name>A0A2A7BLJ1_9BACI</name>
<reference evidence="1 2" key="1">
    <citation type="submission" date="2017-09" db="EMBL/GenBank/DDBJ databases">
        <title>Large-scale bioinformatics analysis of Bacillus genomes uncovers conserved roles of natural products in bacterial physiology.</title>
        <authorList>
            <consortium name="Agbiome Team Llc"/>
            <person name="Bleich R.M."/>
            <person name="Grubbs K.J."/>
            <person name="Santa Maria K.C."/>
            <person name="Allen S.E."/>
            <person name="Farag S."/>
            <person name="Shank E.A."/>
            <person name="Bowers A."/>
        </authorList>
    </citation>
    <scope>NUCLEOTIDE SEQUENCE [LARGE SCALE GENOMIC DNA]</scope>
    <source>
        <strain evidence="1 2">AFS098222</strain>
    </source>
</reference>